<dbReference type="PANTHER" id="PTHR24178">
    <property type="entry name" value="MOLTING PROTEIN MLT-4"/>
    <property type="match status" value="1"/>
</dbReference>
<evidence type="ECO:0000313" key="4">
    <source>
        <dbReference type="EMBL" id="OKO95890.1"/>
    </source>
</evidence>
<evidence type="ECO:0000256" key="3">
    <source>
        <dbReference type="PROSITE-ProRule" id="PRU00023"/>
    </source>
</evidence>
<dbReference type="InterPro" id="IPR002110">
    <property type="entry name" value="Ankyrin_rpt"/>
</dbReference>
<dbReference type="OrthoDB" id="823504at2759"/>
<proteinExistence type="predicted"/>
<dbReference type="STRING" id="1316194.A0A1Q5T6N0"/>
<keyword evidence="2 3" id="KW-0040">ANK repeat</keyword>
<keyword evidence="1" id="KW-0677">Repeat</keyword>
<dbReference type="PROSITE" id="PS50088">
    <property type="entry name" value="ANK_REPEAT"/>
    <property type="match status" value="2"/>
</dbReference>
<sequence length="614" mass="67717">MAYPEFHRHHPELKGGQPVFHDTDGSPVYESPYQGLLCSIINRNDTSALRLYNDCPHSSIFLQAYDAAYYNPFSTTLGCHSYDVLSTLIQIYLSDTSLTEPLEKYLKRFYVSLVHEACSAADQDLVLLLINHNPPLGTLRDRSFRDRTPLLCAAEALGEVGGLMVDAKAGESLPVARQKAREHRDRIEDFIYWLLRSGCSVSESDAFEQDYKHDKDPEKALTLTGTVLGAAIPYATQAMVLHLIAIGADVHARQVWYGVHTGMTSGGGVTPLHIAASYWNLEAMQALINLRSNAEISEMVSVADDEGRLPLHWALHGTADRREEKDNSEIVSRMAETVETLLNIRPDTINARDRQGATTFHYAVDTSLGFVAVSQAIEPLLSAKPSPEILNTRNGRGSTALGEAARPFTLFGGNLNQLADLVKTLITNGADARLCADKGRSFLHVLSNYSWAQDIPPALLDFLLETVDVNQADADGCTALHYLVKNLDQSDAILHLLSRGADVSAVDRKGNTPLHEVMKGKMLRKVYANREVEPLAPNLLRRTRDELILALLNAGASMDQTNIAGQTPKQVLDCVLEEREGQKQREAAKRAKWGEDPIVRQDRGRVVAYVNSGS</sequence>
<reference evidence="4 5" key="1">
    <citation type="submission" date="2016-10" db="EMBL/GenBank/DDBJ databases">
        <title>Genome sequence of the ascomycete fungus Penicillium subrubescens.</title>
        <authorList>
            <person name="De Vries R.P."/>
            <person name="Peng M."/>
            <person name="Dilokpimol A."/>
            <person name="Hilden K."/>
            <person name="Makela M.R."/>
            <person name="Grigoriev I."/>
            <person name="Riley R."/>
            <person name="Granchi Z."/>
        </authorList>
    </citation>
    <scope>NUCLEOTIDE SEQUENCE [LARGE SCALE GENOMIC DNA]</scope>
    <source>
        <strain evidence="4 5">CBS 132785</strain>
    </source>
</reference>
<dbReference type="AlphaFoldDB" id="A0A1Q5T6N0"/>
<dbReference type="InterPro" id="IPR036770">
    <property type="entry name" value="Ankyrin_rpt-contain_sf"/>
</dbReference>
<protein>
    <submittedName>
        <fullName evidence="4">Uncharacterized protein</fullName>
    </submittedName>
</protein>
<dbReference type="Pfam" id="PF12796">
    <property type="entry name" value="Ank_2"/>
    <property type="match status" value="1"/>
</dbReference>
<gene>
    <name evidence="4" type="ORF">PENSUB_10911</name>
</gene>
<feature type="repeat" description="ANK" evidence="3">
    <location>
        <begin position="475"/>
        <end position="508"/>
    </location>
</feature>
<dbReference type="Proteomes" id="UP000186955">
    <property type="component" value="Unassembled WGS sequence"/>
</dbReference>
<dbReference type="SUPFAM" id="SSF48403">
    <property type="entry name" value="Ankyrin repeat"/>
    <property type="match status" value="1"/>
</dbReference>
<evidence type="ECO:0000256" key="1">
    <source>
        <dbReference type="ARBA" id="ARBA00022737"/>
    </source>
</evidence>
<dbReference type="Gene3D" id="1.25.40.20">
    <property type="entry name" value="Ankyrin repeat-containing domain"/>
    <property type="match status" value="4"/>
</dbReference>
<evidence type="ECO:0000256" key="2">
    <source>
        <dbReference type="ARBA" id="ARBA00023043"/>
    </source>
</evidence>
<accession>A0A1Q5T6N0</accession>
<name>A0A1Q5T6N0_9EURO</name>
<dbReference type="SMART" id="SM00248">
    <property type="entry name" value="ANK"/>
    <property type="match status" value="7"/>
</dbReference>
<comment type="caution">
    <text evidence="4">The sequence shown here is derived from an EMBL/GenBank/DDBJ whole genome shotgun (WGS) entry which is preliminary data.</text>
</comment>
<keyword evidence="5" id="KW-1185">Reference proteome</keyword>
<evidence type="ECO:0000313" key="5">
    <source>
        <dbReference type="Proteomes" id="UP000186955"/>
    </source>
</evidence>
<dbReference type="PROSITE" id="PS50297">
    <property type="entry name" value="ANK_REP_REGION"/>
    <property type="match status" value="1"/>
</dbReference>
<organism evidence="4 5">
    <name type="scientific">Penicillium subrubescens</name>
    <dbReference type="NCBI Taxonomy" id="1316194"/>
    <lineage>
        <taxon>Eukaryota</taxon>
        <taxon>Fungi</taxon>
        <taxon>Dikarya</taxon>
        <taxon>Ascomycota</taxon>
        <taxon>Pezizomycotina</taxon>
        <taxon>Eurotiomycetes</taxon>
        <taxon>Eurotiomycetidae</taxon>
        <taxon>Eurotiales</taxon>
        <taxon>Aspergillaceae</taxon>
        <taxon>Penicillium</taxon>
    </lineage>
</organism>
<feature type="repeat" description="ANK" evidence="3">
    <location>
        <begin position="267"/>
        <end position="299"/>
    </location>
</feature>
<dbReference type="Pfam" id="PF00023">
    <property type="entry name" value="Ank"/>
    <property type="match status" value="1"/>
</dbReference>
<dbReference type="EMBL" id="MNBE01000701">
    <property type="protein sequence ID" value="OKO95890.1"/>
    <property type="molecule type" value="Genomic_DNA"/>
</dbReference>
<dbReference type="PANTHER" id="PTHR24178:SF9">
    <property type="entry name" value="ANK_REP_REGION DOMAIN-CONTAINING PROTEIN"/>
    <property type="match status" value="1"/>
</dbReference>